<evidence type="ECO:0000313" key="3">
    <source>
        <dbReference type="Proteomes" id="UP000296049"/>
    </source>
</evidence>
<feature type="region of interest" description="Disordered" evidence="1">
    <location>
        <begin position="109"/>
        <end position="134"/>
    </location>
</feature>
<gene>
    <name evidence="2" type="ORF">Anapl_03018</name>
</gene>
<name>R0KYA6_ANAPL</name>
<evidence type="ECO:0000313" key="2">
    <source>
        <dbReference type="EMBL" id="EOA98268.1"/>
    </source>
</evidence>
<keyword evidence="3" id="KW-1185">Reference proteome</keyword>
<dbReference type="Proteomes" id="UP000296049">
    <property type="component" value="Unassembled WGS sequence"/>
</dbReference>
<feature type="compositionally biased region" description="Basic and acidic residues" evidence="1">
    <location>
        <begin position="120"/>
        <end position="130"/>
    </location>
</feature>
<organism evidence="2 3">
    <name type="scientific">Anas platyrhynchos</name>
    <name type="common">Mallard</name>
    <name type="synonym">Anas boschas</name>
    <dbReference type="NCBI Taxonomy" id="8839"/>
    <lineage>
        <taxon>Eukaryota</taxon>
        <taxon>Metazoa</taxon>
        <taxon>Chordata</taxon>
        <taxon>Craniata</taxon>
        <taxon>Vertebrata</taxon>
        <taxon>Euteleostomi</taxon>
        <taxon>Archelosauria</taxon>
        <taxon>Archosauria</taxon>
        <taxon>Dinosauria</taxon>
        <taxon>Saurischia</taxon>
        <taxon>Theropoda</taxon>
        <taxon>Coelurosauria</taxon>
        <taxon>Aves</taxon>
        <taxon>Neognathae</taxon>
        <taxon>Galloanserae</taxon>
        <taxon>Anseriformes</taxon>
        <taxon>Anatidae</taxon>
        <taxon>Anatinae</taxon>
        <taxon>Anas</taxon>
    </lineage>
</organism>
<protein>
    <submittedName>
        <fullName evidence="2">Uncharacterized protein</fullName>
    </submittedName>
</protein>
<reference evidence="3" key="1">
    <citation type="journal article" date="2013" name="Nat. Genet.">
        <title>The duck genome and transcriptome provide insight into an avian influenza virus reservoir species.</title>
        <authorList>
            <person name="Huang Y."/>
            <person name="Li Y."/>
            <person name="Burt D.W."/>
            <person name="Chen H."/>
            <person name="Zhang Y."/>
            <person name="Qian W."/>
            <person name="Kim H."/>
            <person name="Gan S."/>
            <person name="Zhao Y."/>
            <person name="Li J."/>
            <person name="Yi K."/>
            <person name="Feng H."/>
            <person name="Zhu P."/>
            <person name="Li B."/>
            <person name="Liu Q."/>
            <person name="Fairley S."/>
            <person name="Magor K.E."/>
            <person name="Du Z."/>
            <person name="Hu X."/>
            <person name="Goodman L."/>
            <person name="Tafer H."/>
            <person name="Vignal A."/>
            <person name="Lee T."/>
            <person name="Kim K.W."/>
            <person name="Sheng Z."/>
            <person name="An Y."/>
            <person name="Searle S."/>
            <person name="Herrero J."/>
            <person name="Groenen M.A."/>
            <person name="Crooijmans R.P."/>
            <person name="Faraut T."/>
            <person name="Cai Q."/>
            <person name="Webster R.G."/>
            <person name="Aldridge J.R."/>
            <person name="Warren W.C."/>
            <person name="Bartschat S."/>
            <person name="Kehr S."/>
            <person name="Marz M."/>
            <person name="Stadler P.F."/>
            <person name="Smith J."/>
            <person name="Kraus R.H."/>
            <person name="Zhao Y."/>
            <person name="Ren L."/>
            <person name="Fei J."/>
            <person name="Morisson M."/>
            <person name="Kaiser P."/>
            <person name="Griffin D.K."/>
            <person name="Rao M."/>
            <person name="Pitel F."/>
            <person name="Wang J."/>
            <person name="Li N."/>
        </authorList>
    </citation>
    <scope>NUCLEOTIDE SEQUENCE [LARGE SCALE GENOMIC DNA]</scope>
</reference>
<proteinExistence type="predicted"/>
<dbReference type="AlphaFoldDB" id="R0KYA6"/>
<dbReference type="EMBL" id="KB743525">
    <property type="protein sequence ID" value="EOA98268.1"/>
    <property type="molecule type" value="Genomic_DNA"/>
</dbReference>
<accession>R0KYA6</accession>
<evidence type="ECO:0000256" key="1">
    <source>
        <dbReference type="SAM" id="MobiDB-lite"/>
    </source>
</evidence>
<sequence>MVRTEPKQRLSGSNVQSQSEAAVVLLQPPVLPQGCLGPVVISEQGQQICCFLFGAFIVGKPAHEERKKQENGKQTRVMSIKFFWGNAGLPSSSIQTCCRISKCQAKATIGGEGQKRERKRGGGEEKDEKEKRKRNCLAARVAEPPKAAVVQQELEGAQHQHATSSWCLCLLWRHLRKVFSQKNRALQSVQEGLSPLQLSAKQVQDVLSAAIPAVTAVVCGTGNPRTTFLLCLGVRGLQAGLACQSLSRRVVLRLLAPLCTIPSLAWGQMLEPSSAVRLLVDLVVKPVLVLLQARLWHPA</sequence>